<evidence type="ECO:0000256" key="2">
    <source>
        <dbReference type="ARBA" id="ARBA00023211"/>
    </source>
</evidence>
<dbReference type="HAMAP" id="MF_01854">
    <property type="entry name" value="FBPase_class3"/>
    <property type="match status" value="1"/>
</dbReference>
<comment type="cofactor">
    <cofactor evidence="4">
        <name>Mn(2+)</name>
        <dbReference type="ChEBI" id="CHEBI:29035"/>
    </cofactor>
</comment>
<dbReference type="InterPro" id="IPR009164">
    <property type="entry name" value="FBPtase_class3"/>
</dbReference>
<dbReference type="GO" id="GO:0042132">
    <property type="term" value="F:fructose 1,6-bisphosphate 1-phosphatase activity"/>
    <property type="evidence" value="ECO:0007669"/>
    <property type="project" value="UniProtKB-UniRule"/>
</dbReference>
<gene>
    <name evidence="4" type="primary">fbp</name>
    <name evidence="5" type="ORF">CJ218_01315</name>
</gene>
<dbReference type="PIRSF" id="PIRSF000906">
    <property type="entry name" value="FBPtase_Bacill"/>
    <property type="match status" value="1"/>
</dbReference>
<evidence type="ECO:0000256" key="3">
    <source>
        <dbReference type="ARBA" id="ARBA00023277"/>
    </source>
</evidence>
<evidence type="ECO:0000313" key="6">
    <source>
        <dbReference type="Proteomes" id="UP000235670"/>
    </source>
</evidence>
<dbReference type="STRING" id="84135.GCA_001052115_00062"/>
<organism evidence="5 6">
    <name type="scientific">Gemella sanguinis</name>
    <dbReference type="NCBI Taxonomy" id="84135"/>
    <lineage>
        <taxon>Bacteria</taxon>
        <taxon>Bacillati</taxon>
        <taxon>Bacillota</taxon>
        <taxon>Bacilli</taxon>
        <taxon>Bacillales</taxon>
        <taxon>Gemellaceae</taxon>
        <taxon>Gemella</taxon>
    </lineage>
</organism>
<dbReference type="GO" id="GO:0006094">
    <property type="term" value="P:gluconeogenesis"/>
    <property type="evidence" value="ECO:0007669"/>
    <property type="project" value="UniProtKB-UniRule"/>
</dbReference>
<keyword evidence="1 4" id="KW-0378">Hydrolase</keyword>
<name>A0A2N6SGZ6_9BACL</name>
<dbReference type="Proteomes" id="UP000235670">
    <property type="component" value="Unassembled WGS sequence"/>
</dbReference>
<protein>
    <recommendedName>
        <fullName evidence="4">Fructose-1,6-bisphosphatase class 3</fullName>
        <shortName evidence="4">FBPase class 3</shortName>
        <ecNumber evidence="4">3.1.3.11</ecNumber>
    </recommendedName>
    <alternativeName>
        <fullName evidence="4">D-fructose-1,6-bisphosphate 1-phosphohydrolase class 3</fullName>
    </alternativeName>
</protein>
<dbReference type="OrthoDB" id="9779903at2"/>
<dbReference type="EMBL" id="PNGT01000001">
    <property type="protein sequence ID" value="PMC53208.1"/>
    <property type="molecule type" value="Genomic_DNA"/>
</dbReference>
<proteinExistence type="inferred from homology"/>
<evidence type="ECO:0000256" key="4">
    <source>
        <dbReference type="HAMAP-Rule" id="MF_01854"/>
    </source>
</evidence>
<dbReference type="InterPro" id="IPR029052">
    <property type="entry name" value="Metallo-depent_PP-like"/>
</dbReference>
<keyword evidence="2 4" id="KW-0464">Manganese</keyword>
<comment type="similarity">
    <text evidence="4">Belongs to the FBPase class 3 family.</text>
</comment>
<dbReference type="Gene3D" id="3.60.21.10">
    <property type="match status" value="1"/>
</dbReference>
<comment type="catalytic activity">
    <reaction evidence="4">
        <text>beta-D-fructose 1,6-bisphosphate + H2O = beta-D-fructose 6-phosphate + phosphate</text>
        <dbReference type="Rhea" id="RHEA:11064"/>
        <dbReference type="ChEBI" id="CHEBI:15377"/>
        <dbReference type="ChEBI" id="CHEBI:32966"/>
        <dbReference type="ChEBI" id="CHEBI:43474"/>
        <dbReference type="ChEBI" id="CHEBI:57634"/>
        <dbReference type="EC" id="3.1.3.11"/>
    </reaction>
</comment>
<evidence type="ECO:0000256" key="1">
    <source>
        <dbReference type="ARBA" id="ARBA00022801"/>
    </source>
</evidence>
<dbReference type="EC" id="3.1.3.11" evidence="4"/>
<evidence type="ECO:0000313" key="5">
    <source>
        <dbReference type="EMBL" id="PMC53208.1"/>
    </source>
</evidence>
<comment type="caution">
    <text evidence="5">The sequence shown here is derived from an EMBL/GenBank/DDBJ whole genome shotgun (WGS) entry which is preliminary data.</text>
</comment>
<reference evidence="5 6" key="1">
    <citation type="submission" date="2017-09" db="EMBL/GenBank/DDBJ databases">
        <title>Bacterial strain isolated from the female urinary microbiota.</title>
        <authorList>
            <person name="Thomas-White K."/>
            <person name="Kumar N."/>
            <person name="Forster S."/>
            <person name="Putonti C."/>
            <person name="Lawley T."/>
            <person name="Wolfe A.J."/>
        </authorList>
    </citation>
    <scope>NUCLEOTIDE SEQUENCE [LARGE SCALE GENOMIC DNA]</scope>
    <source>
        <strain evidence="5 6">UMB0186</strain>
    </source>
</reference>
<dbReference type="Pfam" id="PF06874">
    <property type="entry name" value="FBPase_2"/>
    <property type="match status" value="1"/>
</dbReference>
<dbReference type="AlphaFoldDB" id="A0A2N6SGZ6"/>
<dbReference type="UniPathway" id="UPA00138"/>
<comment type="pathway">
    <text evidence="4">Carbohydrate biosynthesis; gluconeogenesis.</text>
</comment>
<keyword evidence="3 4" id="KW-0119">Carbohydrate metabolism</keyword>
<accession>A0A2N6SGZ6</accession>
<sequence>MNISREHLELLSENFRNIDETTKEIINLEAILSLPKGTEHFLSDIHGEYEAFDHILRNGSGVIKEKLKEVFGNRLPKKELNLLATIIYYPEEKLNLLKKEFSTAEYKEYQKILLLRLLEVTQVAARKYTRSKVRKLLPKDFDYIIEELLYKMQTRDKEDYYEKILENIIELGAGDKFIIELSLSIHKLIIDHLHIVGDVYDRGPLPDKIMDRLLNYHSLDIQWGNHDMLWIGAYLGDRISMANVIRICARYDNLDIVEDRYGISLRGLLNLSEKYYKEDPCKEFLPKLSKDDELKYSEHEILQIARMHKAMAIIQFKLEKQVIDKNPEFNLQTRALLDKIDFDKKTVVIRGKVHPMKSCDFPTIDRKNPFKLTKDEEKVVNKLRESFVTSEKLKKHIELFINKGAMYSCYNGNLLIHGCMPVDSEGNFQKFTYENKQYEGKALLDFFDRKIRSIFYSEEREDNGLFFYLWQGEFSPLFGKRDMTTFERYFIEDKATHEEVKNAYYKLRENEEFCVKLLKEFGLTKDGHIINGHTPVKETKGEDPIKANGRTIVIDGGMSRAYHKTTGHGGYTLTYNSYGLQIMSHDIFQSKKKALKDETDIVSTRRVVDKLTRKKVADTDNGAKIKKQIDLLKLLLDEYRKGTIVERY</sequence>
<dbReference type="SUPFAM" id="SSF56300">
    <property type="entry name" value="Metallo-dependent phosphatases"/>
    <property type="match status" value="1"/>
</dbReference>
<dbReference type="RefSeq" id="WP_102189354.1">
    <property type="nucleotide sequence ID" value="NZ_JAPWBV010000008.1"/>
</dbReference>